<sequence>MFPSPPLLHLRPIKVTQKRPQSAPGSANGEDRYRLPASHAPILLPAAEPSDPQCSSPRRARPAQKSLSYVASECSLRGLPAEPQEEQPIRKVRKLPPLPLNLESEPSTSRLTPTPSPDMSQYPRPRRPLPTPPTSNTAQGPVPPTLPPRSASLPHFRLSQLGPAPPPRLQTLFTEPPSPGLVFSTASPITPDVAPEDAKTKNFSKLRRFLGESIPPDMVLRPNSRASSMTSESTVSSLDDNDQLVSTPDQRLRDFGKRISRKWVREKHGHRWVEEDYQDVLKSLRKL</sequence>
<evidence type="ECO:0000256" key="1">
    <source>
        <dbReference type="SAM" id="MobiDB-lite"/>
    </source>
</evidence>
<evidence type="ECO:0000313" key="2">
    <source>
        <dbReference type="EMBL" id="TFK57450.1"/>
    </source>
</evidence>
<accession>A0A5C3NJP1</accession>
<dbReference type="EMBL" id="ML213503">
    <property type="protein sequence ID" value="TFK57450.1"/>
    <property type="molecule type" value="Genomic_DNA"/>
</dbReference>
<feature type="region of interest" description="Disordered" evidence="1">
    <location>
        <begin position="214"/>
        <end position="249"/>
    </location>
</feature>
<feature type="compositionally biased region" description="Low complexity" evidence="1">
    <location>
        <begin position="224"/>
        <end position="237"/>
    </location>
</feature>
<feature type="compositionally biased region" description="Low complexity" evidence="1">
    <location>
        <begin position="100"/>
        <end position="113"/>
    </location>
</feature>
<proteinExistence type="predicted"/>
<organism evidence="2 3">
    <name type="scientific">Heliocybe sulcata</name>
    <dbReference type="NCBI Taxonomy" id="5364"/>
    <lineage>
        <taxon>Eukaryota</taxon>
        <taxon>Fungi</taxon>
        <taxon>Dikarya</taxon>
        <taxon>Basidiomycota</taxon>
        <taxon>Agaricomycotina</taxon>
        <taxon>Agaricomycetes</taxon>
        <taxon>Gloeophyllales</taxon>
        <taxon>Gloeophyllaceae</taxon>
        <taxon>Heliocybe</taxon>
    </lineage>
</organism>
<reference evidence="2 3" key="1">
    <citation type="journal article" date="2019" name="Nat. Ecol. Evol.">
        <title>Megaphylogeny resolves global patterns of mushroom evolution.</title>
        <authorList>
            <person name="Varga T."/>
            <person name="Krizsan K."/>
            <person name="Foldi C."/>
            <person name="Dima B."/>
            <person name="Sanchez-Garcia M."/>
            <person name="Sanchez-Ramirez S."/>
            <person name="Szollosi G.J."/>
            <person name="Szarkandi J.G."/>
            <person name="Papp V."/>
            <person name="Albert L."/>
            <person name="Andreopoulos W."/>
            <person name="Angelini C."/>
            <person name="Antonin V."/>
            <person name="Barry K.W."/>
            <person name="Bougher N.L."/>
            <person name="Buchanan P."/>
            <person name="Buyck B."/>
            <person name="Bense V."/>
            <person name="Catcheside P."/>
            <person name="Chovatia M."/>
            <person name="Cooper J."/>
            <person name="Damon W."/>
            <person name="Desjardin D."/>
            <person name="Finy P."/>
            <person name="Geml J."/>
            <person name="Haridas S."/>
            <person name="Hughes K."/>
            <person name="Justo A."/>
            <person name="Karasinski D."/>
            <person name="Kautmanova I."/>
            <person name="Kiss B."/>
            <person name="Kocsube S."/>
            <person name="Kotiranta H."/>
            <person name="LaButti K.M."/>
            <person name="Lechner B.E."/>
            <person name="Liimatainen K."/>
            <person name="Lipzen A."/>
            <person name="Lukacs Z."/>
            <person name="Mihaltcheva S."/>
            <person name="Morgado L.N."/>
            <person name="Niskanen T."/>
            <person name="Noordeloos M.E."/>
            <person name="Ohm R.A."/>
            <person name="Ortiz-Santana B."/>
            <person name="Ovrebo C."/>
            <person name="Racz N."/>
            <person name="Riley R."/>
            <person name="Savchenko A."/>
            <person name="Shiryaev A."/>
            <person name="Soop K."/>
            <person name="Spirin V."/>
            <person name="Szebenyi C."/>
            <person name="Tomsovsky M."/>
            <person name="Tulloss R.E."/>
            <person name="Uehling J."/>
            <person name="Grigoriev I.V."/>
            <person name="Vagvolgyi C."/>
            <person name="Papp T."/>
            <person name="Martin F.M."/>
            <person name="Miettinen O."/>
            <person name="Hibbett D.S."/>
            <person name="Nagy L.G."/>
        </authorList>
    </citation>
    <scope>NUCLEOTIDE SEQUENCE [LARGE SCALE GENOMIC DNA]</scope>
    <source>
        <strain evidence="2 3">OMC1185</strain>
    </source>
</reference>
<gene>
    <name evidence="2" type="ORF">OE88DRAFT_135797</name>
</gene>
<protein>
    <submittedName>
        <fullName evidence="2">Uncharacterized protein</fullName>
    </submittedName>
</protein>
<name>A0A5C3NJP1_9AGAM</name>
<dbReference type="AlphaFoldDB" id="A0A5C3NJP1"/>
<keyword evidence="3" id="KW-1185">Reference proteome</keyword>
<dbReference type="Proteomes" id="UP000305948">
    <property type="component" value="Unassembled WGS sequence"/>
</dbReference>
<evidence type="ECO:0000313" key="3">
    <source>
        <dbReference type="Proteomes" id="UP000305948"/>
    </source>
</evidence>
<feature type="region of interest" description="Disordered" evidence="1">
    <location>
        <begin position="1"/>
        <end position="197"/>
    </location>
</feature>
<dbReference type="OrthoDB" id="2980827at2759"/>